<keyword evidence="4" id="KW-0012">Acyltransferase</keyword>
<feature type="domain" description="Thiolase C-terminal" evidence="7">
    <location>
        <begin position="300"/>
        <end position="375"/>
    </location>
</feature>
<accession>A0A915PEN4</accession>
<reference evidence="10" key="1">
    <citation type="submission" date="2022-11" db="UniProtKB">
        <authorList>
            <consortium name="WormBaseParasite"/>
        </authorList>
    </citation>
    <scope>IDENTIFICATION</scope>
</reference>
<evidence type="ECO:0000259" key="8">
    <source>
        <dbReference type="Pfam" id="PF09816"/>
    </source>
</evidence>
<dbReference type="InterPro" id="IPR002155">
    <property type="entry name" value="Thiolase"/>
</dbReference>
<dbReference type="GO" id="GO:0005739">
    <property type="term" value="C:mitochondrion"/>
    <property type="evidence" value="ECO:0007669"/>
    <property type="project" value="TreeGrafter"/>
</dbReference>
<dbReference type="PROSITE" id="PS00098">
    <property type="entry name" value="THIOLASE_1"/>
    <property type="match status" value="1"/>
</dbReference>
<protein>
    <submittedName>
        <fullName evidence="10">3-ketoacyl-CoA thiolase, mitochondrial</fullName>
    </submittedName>
</protein>
<evidence type="ECO:0000256" key="5">
    <source>
        <dbReference type="SAM" id="MobiDB-lite"/>
    </source>
</evidence>
<proteinExistence type="inferred from homology"/>
<dbReference type="CDD" id="cd00751">
    <property type="entry name" value="thiolase"/>
    <property type="match status" value="1"/>
</dbReference>
<name>A0A915PEN4_9BILA</name>
<evidence type="ECO:0000313" key="10">
    <source>
        <dbReference type="WBParaSite" id="scf7180000424554.g13436"/>
    </source>
</evidence>
<dbReference type="GO" id="GO:0003985">
    <property type="term" value="F:acetyl-CoA C-acetyltransferase activity"/>
    <property type="evidence" value="ECO:0007669"/>
    <property type="project" value="TreeGrafter"/>
</dbReference>
<dbReference type="Pfam" id="PF09816">
    <property type="entry name" value="EAF"/>
    <property type="match status" value="1"/>
</dbReference>
<evidence type="ECO:0000313" key="9">
    <source>
        <dbReference type="Proteomes" id="UP000887560"/>
    </source>
</evidence>
<keyword evidence="3" id="KW-0808">Transferase</keyword>
<feature type="domain" description="Transcription elongation factor Eaf N-terminal" evidence="8">
    <location>
        <begin position="504"/>
        <end position="610"/>
    </location>
</feature>
<sequence length="761" mass="83663">MTILHKSAGIFIVSAKRCAFGAFGKTLKNYTATDLAEIVSKAALKASSISAENIDHVIFGNVIQSSKDAAYLARHVGLRVEIPVHVPAVTVNRLCGSGFEAIVQAAQQIISGDSKVVLAGGTESMSQAPFAVRNIRFGSQLGVNYEFEDVLWQGLIDQQIKTPMGITAENLGEKYKITRQEADEYAAKSQQRWRLANNAGYFKSEIEPIKIKGKKGAETLFEVDEHPREVSAEQLAKLPPVFKKNGLVNAGNASGVCDGAAAVIVADEESVEKHHLTPLVRILGWQSVGCDPTIMGIGPVNEAFAPQVLSVQRELGIDLDRLNVNGGAIALGHPLAASGARITAHLAYELKRRNVRYGIGSACIGGGQGIALLFENDFISRDRGPPGRVKEPKLYDSMCDLDSWLIRDKSSVDCNGPCFKWQQILNNSGVLSYSTIRDCYERLFDQTNNRPTPSTSIPNYTTQCKHSIRELDCLDKTSVEEHTCFCSGDFYFKNKMCSIPDGTYEIKIGETFLRGDKNNKSSKAEFNTLRFDFKPASITDGSEAFLAISSGENNGVQVIVPGETKKSTIFHGSKKPLKGDKECLLIFDQNTCQLRLEKLSANINVKKSRDAKLSNDVEEQIEKMMKLKAPPPSPIKIKEEIKKERLFSTSSNSMNEEEEEDDDEDMFDVDEEASALEQMMSNSHISVAEQPLLNSIKVEQSSIKIEAISPQKMANNEQNLTENIKKSPSKNNKKSILHEDLELSESSSSEESDGEGEEESD</sequence>
<dbReference type="InterPro" id="IPR020617">
    <property type="entry name" value="Thiolase_C"/>
</dbReference>
<dbReference type="WBParaSite" id="scf7180000424554.g13436">
    <property type="protein sequence ID" value="scf7180000424554.g13436"/>
    <property type="gene ID" value="scf7180000424554.g13436"/>
</dbReference>
<dbReference type="InterPro" id="IPR020616">
    <property type="entry name" value="Thiolase_N"/>
</dbReference>
<dbReference type="PROSITE" id="PS00737">
    <property type="entry name" value="THIOLASE_2"/>
    <property type="match status" value="1"/>
</dbReference>
<dbReference type="GO" id="GO:0006635">
    <property type="term" value="P:fatty acid beta-oxidation"/>
    <property type="evidence" value="ECO:0007669"/>
    <property type="project" value="TreeGrafter"/>
</dbReference>
<dbReference type="SUPFAM" id="SSF53901">
    <property type="entry name" value="Thiolase-like"/>
    <property type="match status" value="2"/>
</dbReference>
<organism evidence="9 10">
    <name type="scientific">Meloidogyne floridensis</name>
    <dbReference type="NCBI Taxonomy" id="298350"/>
    <lineage>
        <taxon>Eukaryota</taxon>
        <taxon>Metazoa</taxon>
        <taxon>Ecdysozoa</taxon>
        <taxon>Nematoda</taxon>
        <taxon>Chromadorea</taxon>
        <taxon>Rhabditida</taxon>
        <taxon>Tylenchina</taxon>
        <taxon>Tylenchomorpha</taxon>
        <taxon>Tylenchoidea</taxon>
        <taxon>Meloidogynidae</taxon>
        <taxon>Meloidogyninae</taxon>
        <taxon>Meloidogyne</taxon>
    </lineage>
</organism>
<feature type="region of interest" description="Disordered" evidence="5">
    <location>
        <begin position="642"/>
        <end position="666"/>
    </location>
</feature>
<feature type="compositionally biased region" description="Polar residues" evidence="5">
    <location>
        <begin position="712"/>
        <end position="722"/>
    </location>
</feature>
<feature type="compositionally biased region" description="Acidic residues" evidence="5">
    <location>
        <begin position="748"/>
        <end position="761"/>
    </location>
</feature>
<evidence type="ECO:0000256" key="3">
    <source>
        <dbReference type="ARBA" id="ARBA00022679"/>
    </source>
</evidence>
<feature type="compositionally biased region" description="Acidic residues" evidence="5">
    <location>
        <begin position="655"/>
        <end position="666"/>
    </location>
</feature>
<dbReference type="PANTHER" id="PTHR18919:SF107">
    <property type="entry name" value="ACETYL-COA ACETYLTRANSFERASE, CYTOSOLIC"/>
    <property type="match status" value="1"/>
</dbReference>
<evidence type="ECO:0000256" key="1">
    <source>
        <dbReference type="ARBA" id="ARBA00005189"/>
    </source>
</evidence>
<dbReference type="InterPro" id="IPR020615">
    <property type="entry name" value="Thiolase_acyl_enz_int_AS"/>
</dbReference>
<dbReference type="PANTHER" id="PTHR18919">
    <property type="entry name" value="ACETYL-COA C-ACYLTRANSFERASE"/>
    <property type="match status" value="1"/>
</dbReference>
<dbReference type="AlphaFoldDB" id="A0A915PEN4"/>
<dbReference type="PROSITE" id="PS00099">
    <property type="entry name" value="THIOLASE_3"/>
    <property type="match status" value="1"/>
</dbReference>
<feature type="region of interest" description="Disordered" evidence="5">
    <location>
        <begin position="707"/>
        <end position="761"/>
    </location>
</feature>
<dbReference type="InterPro" id="IPR019194">
    <property type="entry name" value="Tscrpt_elong_fac_Eaf_N"/>
</dbReference>
<dbReference type="InterPro" id="IPR020610">
    <property type="entry name" value="Thiolase_AS"/>
</dbReference>
<feature type="domain" description="Thiolase N-terminal" evidence="6">
    <location>
        <begin position="10"/>
        <end position="268"/>
    </location>
</feature>
<dbReference type="InterPro" id="IPR016039">
    <property type="entry name" value="Thiolase-like"/>
</dbReference>
<keyword evidence="9" id="KW-1185">Reference proteome</keyword>
<evidence type="ECO:0000256" key="2">
    <source>
        <dbReference type="ARBA" id="ARBA00010982"/>
    </source>
</evidence>
<dbReference type="Pfam" id="PF00108">
    <property type="entry name" value="Thiolase_N"/>
    <property type="match status" value="1"/>
</dbReference>
<comment type="pathway">
    <text evidence="1">Lipid metabolism.</text>
</comment>
<evidence type="ECO:0000259" key="7">
    <source>
        <dbReference type="Pfam" id="PF02803"/>
    </source>
</evidence>
<evidence type="ECO:0000259" key="6">
    <source>
        <dbReference type="Pfam" id="PF00108"/>
    </source>
</evidence>
<dbReference type="Pfam" id="PF02803">
    <property type="entry name" value="Thiolase_C"/>
    <property type="match status" value="1"/>
</dbReference>
<comment type="similarity">
    <text evidence="2">Belongs to the thiolase-like superfamily. Thiolase family.</text>
</comment>
<dbReference type="Proteomes" id="UP000887560">
    <property type="component" value="Unplaced"/>
</dbReference>
<dbReference type="Gene3D" id="3.40.47.10">
    <property type="match status" value="1"/>
</dbReference>
<dbReference type="NCBIfam" id="TIGR01930">
    <property type="entry name" value="AcCoA-C-Actrans"/>
    <property type="match status" value="1"/>
</dbReference>
<dbReference type="InterPro" id="IPR020613">
    <property type="entry name" value="Thiolase_CS"/>
</dbReference>
<dbReference type="FunFam" id="3.40.47.10:FF:000010">
    <property type="entry name" value="Acetyl-CoA acetyltransferase (Thiolase)"/>
    <property type="match status" value="1"/>
</dbReference>
<evidence type="ECO:0000256" key="4">
    <source>
        <dbReference type="ARBA" id="ARBA00023315"/>
    </source>
</evidence>